<dbReference type="SUPFAM" id="SSF54001">
    <property type="entry name" value="Cysteine proteinases"/>
    <property type="match status" value="1"/>
</dbReference>
<keyword evidence="3" id="KW-0378">Hydrolase</keyword>
<dbReference type="RefSeq" id="WP_152211834.1">
    <property type="nucleotide sequence ID" value="NZ_WFLN01000004.1"/>
</dbReference>
<name>A0A833JHX3_9BACT</name>
<dbReference type="GO" id="GO:0006508">
    <property type="term" value="P:proteolysis"/>
    <property type="evidence" value="ECO:0007669"/>
    <property type="project" value="UniProtKB-KW"/>
</dbReference>
<dbReference type="EMBL" id="WFLN01000004">
    <property type="protein sequence ID" value="KAB8033748.1"/>
    <property type="molecule type" value="Genomic_DNA"/>
</dbReference>
<evidence type="ECO:0000313" key="8">
    <source>
        <dbReference type="Proteomes" id="UP000442694"/>
    </source>
</evidence>
<dbReference type="Gene3D" id="3.90.1720.10">
    <property type="entry name" value="endopeptidase domain like (from Nostoc punctiforme)"/>
    <property type="match status" value="1"/>
</dbReference>
<evidence type="ECO:0000256" key="2">
    <source>
        <dbReference type="ARBA" id="ARBA00022670"/>
    </source>
</evidence>
<keyword evidence="4" id="KW-0788">Thiol protease</keyword>
<evidence type="ECO:0000256" key="4">
    <source>
        <dbReference type="ARBA" id="ARBA00022807"/>
    </source>
</evidence>
<gene>
    <name evidence="7" type="ORF">GCL57_03310</name>
</gene>
<dbReference type="Pfam" id="PF00877">
    <property type="entry name" value="NLPC_P60"/>
    <property type="match status" value="1"/>
</dbReference>
<sequence length="477" mass="54893">MKKISLLIIMLLMQSCSSTQNEKNRVQVFPLNNYSQNLNTYINSESNDYDTPLIKKWVQLEKANIYKERLFGNQSPWSKEFVINSINKKTPDDIFSIENFLFQKFRENCDTKNPKSFSLNFKPYTCSWFDNKILSNMNLTKYNKYIEFDFNNRAIAINNISARTLPTNSPLFYSYRQAGEGYPFDMLQVTSIWTGTPLYIVGKSQDKKWSLVLTNSGFVTWVPSNKIALASEQFISQYLESVNENGLRVIIQPDTSIINNSGKIVQIGYTGSVFPGQHIERKNKIFYPIALKNGFAKLQLGRIHSDKIAIFPLESTPKNFVKVINPLLGRPYGWGGLYYFNDCSQELKAIFSAFGVWLPRNSAAQYQEGITLDLSALSTKERLNSLSKLGRKFVTLVYIQGHIMLYIGNYNNEPWVHNNIWGFKPADNSYRSIIGQSSLIPLLSYYPENPELISIADEKLRPKFIITYLDELFENKS</sequence>
<proteinExistence type="inferred from homology"/>
<dbReference type="InterPro" id="IPR038765">
    <property type="entry name" value="Papain-like_cys_pep_sf"/>
</dbReference>
<keyword evidence="8" id="KW-1185">Reference proteome</keyword>
<feature type="domain" description="NlpC/P60" evidence="5">
    <location>
        <begin position="329"/>
        <end position="409"/>
    </location>
</feature>
<evidence type="ECO:0000259" key="6">
    <source>
        <dbReference type="Pfam" id="PF12913"/>
    </source>
</evidence>
<comment type="caution">
    <text evidence="7">The sequence shown here is derived from an EMBL/GenBank/DDBJ whole genome shotgun (WGS) entry which is preliminary data.</text>
</comment>
<dbReference type="Proteomes" id="UP000442694">
    <property type="component" value="Unassembled WGS sequence"/>
</dbReference>
<dbReference type="GO" id="GO:0008234">
    <property type="term" value="F:cysteine-type peptidase activity"/>
    <property type="evidence" value="ECO:0007669"/>
    <property type="project" value="UniProtKB-KW"/>
</dbReference>
<dbReference type="InterPro" id="IPR000064">
    <property type="entry name" value="NLP_P60_dom"/>
</dbReference>
<reference evidence="7 8" key="1">
    <citation type="submission" date="2019-10" db="EMBL/GenBank/DDBJ databases">
        <title>New genus of Silvanigrellaceae.</title>
        <authorList>
            <person name="Pitt A."/>
            <person name="Hahn M.W."/>
        </authorList>
    </citation>
    <scope>NUCLEOTIDE SEQUENCE [LARGE SCALE GENOMIC DNA]</scope>
    <source>
        <strain evidence="7 8">33A1-SZDP</strain>
    </source>
</reference>
<accession>A0A833JHX3</accession>
<dbReference type="InterPro" id="IPR039439">
    <property type="entry name" value="SH3b1_dom"/>
</dbReference>
<dbReference type="InterPro" id="IPR027017">
    <property type="entry name" value="P60_peptidase_YkfC"/>
</dbReference>
<feature type="domain" description="SH3b1" evidence="6">
    <location>
        <begin position="170"/>
        <end position="222"/>
    </location>
</feature>
<comment type="similarity">
    <text evidence="1">Belongs to the peptidase C40 family.</text>
</comment>
<organism evidence="7 8">
    <name type="scientific">Fluviispira multicolorata</name>
    <dbReference type="NCBI Taxonomy" id="2654512"/>
    <lineage>
        <taxon>Bacteria</taxon>
        <taxon>Pseudomonadati</taxon>
        <taxon>Bdellovibrionota</taxon>
        <taxon>Oligoflexia</taxon>
        <taxon>Silvanigrellales</taxon>
        <taxon>Silvanigrellaceae</taxon>
        <taxon>Fluviispira</taxon>
    </lineage>
</organism>
<evidence type="ECO:0000259" key="5">
    <source>
        <dbReference type="Pfam" id="PF00877"/>
    </source>
</evidence>
<dbReference type="Pfam" id="PF12913">
    <property type="entry name" value="SH3_6"/>
    <property type="match status" value="1"/>
</dbReference>
<dbReference type="PIRSF" id="PIRSF019015">
    <property type="entry name" value="P60_peptidase_YkfC"/>
    <property type="match status" value="1"/>
</dbReference>
<keyword evidence="2" id="KW-0645">Protease</keyword>
<evidence type="ECO:0000256" key="3">
    <source>
        <dbReference type="ARBA" id="ARBA00022801"/>
    </source>
</evidence>
<evidence type="ECO:0000256" key="1">
    <source>
        <dbReference type="ARBA" id="ARBA00007074"/>
    </source>
</evidence>
<protein>
    <submittedName>
        <fullName evidence="7">Uncharacterized protein</fullName>
    </submittedName>
</protein>
<dbReference type="AlphaFoldDB" id="A0A833JHX3"/>
<evidence type="ECO:0000313" key="7">
    <source>
        <dbReference type="EMBL" id="KAB8033748.1"/>
    </source>
</evidence>
<dbReference type="PROSITE" id="PS51257">
    <property type="entry name" value="PROKAR_LIPOPROTEIN"/>
    <property type="match status" value="1"/>
</dbReference>